<dbReference type="GO" id="GO:0004672">
    <property type="term" value="F:protein kinase activity"/>
    <property type="evidence" value="ECO:0007669"/>
    <property type="project" value="InterPro"/>
</dbReference>
<sequence length="332" mass="38389">MECPDSIPLFRHKLMDAVRIKDGVEVVIKRVMLEEDNVPLLQYLNSPEMLKDPRNNVVRLLEVIAVPHTSDTFPQPSALLVMPKLFPLSAPHLPFRHVREVLNALDQIMEGIVFLHEHRIAHRDACNHNFMMDPTDVIPSGFHFACNWHQPDGVTRIHFRDRCLVPRVKYYLIDFETAEIFPPNSLTIGRYGQVKDVPEMSVTVPYDPFKLDVYQVGSLVKTLIEVILVTVLRDESHLHQLYEGLDFLEPLRDIMRCPNPELRPTASQSLEKLRGIVSQLDQTYLAHEIWHKESTPSYRKYQTISPDEKFKKWKRILFICGGKGASTLDTIH</sequence>
<dbReference type="SUPFAM" id="SSF56112">
    <property type="entry name" value="Protein kinase-like (PK-like)"/>
    <property type="match status" value="1"/>
</dbReference>
<reference evidence="2" key="1">
    <citation type="submission" date="2021-02" db="EMBL/GenBank/DDBJ databases">
        <title>Psilocybe cubensis genome.</title>
        <authorList>
            <person name="Mckernan K.J."/>
            <person name="Crawford S."/>
            <person name="Trippe A."/>
            <person name="Kane L.T."/>
            <person name="Mclaughlin S."/>
        </authorList>
    </citation>
    <scope>NUCLEOTIDE SEQUENCE [LARGE SCALE GENOMIC DNA]</scope>
    <source>
        <strain evidence="2">MGC-MH-2018</strain>
    </source>
</reference>
<evidence type="ECO:0000259" key="1">
    <source>
        <dbReference type="PROSITE" id="PS50011"/>
    </source>
</evidence>
<dbReference type="GO" id="GO:0005524">
    <property type="term" value="F:ATP binding"/>
    <property type="evidence" value="ECO:0007669"/>
    <property type="project" value="InterPro"/>
</dbReference>
<evidence type="ECO:0000313" key="2">
    <source>
        <dbReference type="EMBL" id="KAG5168029.1"/>
    </source>
</evidence>
<gene>
    <name evidence="2" type="ORF">JR316_006621</name>
</gene>
<feature type="domain" description="Protein kinase" evidence="1">
    <location>
        <begin position="1"/>
        <end position="285"/>
    </location>
</feature>
<dbReference type="AlphaFoldDB" id="A0A8H7XZ02"/>
<dbReference type="PROSITE" id="PS50011">
    <property type="entry name" value="PROTEIN_KINASE_DOM"/>
    <property type="match status" value="1"/>
</dbReference>
<proteinExistence type="predicted"/>
<organism evidence="2">
    <name type="scientific">Psilocybe cubensis</name>
    <name type="common">Psychedelic mushroom</name>
    <name type="synonym">Stropharia cubensis</name>
    <dbReference type="NCBI Taxonomy" id="181762"/>
    <lineage>
        <taxon>Eukaryota</taxon>
        <taxon>Fungi</taxon>
        <taxon>Dikarya</taxon>
        <taxon>Basidiomycota</taxon>
        <taxon>Agaricomycotina</taxon>
        <taxon>Agaricomycetes</taxon>
        <taxon>Agaricomycetidae</taxon>
        <taxon>Agaricales</taxon>
        <taxon>Agaricineae</taxon>
        <taxon>Strophariaceae</taxon>
        <taxon>Psilocybe</taxon>
    </lineage>
</organism>
<dbReference type="Gene3D" id="1.10.510.10">
    <property type="entry name" value="Transferase(Phosphotransferase) domain 1"/>
    <property type="match status" value="1"/>
</dbReference>
<comment type="caution">
    <text evidence="2">The sequence shown here is derived from an EMBL/GenBank/DDBJ whole genome shotgun (WGS) entry which is preliminary data.</text>
</comment>
<dbReference type="OrthoDB" id="5987198at2759"/>
<dbReference type="InterPro" id="IPR000719">
    <property type="entry name" value="Prot_kinase_dom"/>
</dbReference>
<name>A0A8H7XZ02_PSICU</name>
<dbReference type="EMBL" id="JAFIQS010000006">
    <property type="protein sequence ID" value="KAG5168029.1"/>
    <property type="molecule type" value="Genomic_DNA"/>
</dbReference>
<protein>
    <recommendedName>
        <fullName evidence="1">Protein kinase domain-containing protein</fullName>
    </recommendedName>
</protein>
<dbReference type="InterPro" id="IPR011009">
    <property type="entry name" value="Kinase-like_dom_sf"/>
</dbReference>
<accession>A0A8H7XZ02</accession>